<proteinExistence type="predicted"/>
<gene>
    <name evidence="2" type="ORF">D9756_007037</name>
</gene>
<organism evidence="2 3">
    <name type="scientific">Leucocoprinus leucothites</name>
    <dbReference type="NCBI Taxonomy" id="201217"/>
    <lineage>
        <taxon>Eukaryota</taxon>
        <taxon>Fungi</taxon>
        <taxon>Dikarya</taxon>
        <taxon>Basidiomycota</taxon>
        <taxon>Agaricomycotina</taxon>
        <taxon>Agaricomycetes</taxon>
        <taxon>Agaricomycetidae</taxon>
        <taxon>Agaricales</taxon>
        <taxon>Agaricineae</taxon>
        <taxon>Agaricaceae</taxon>
        <taxon>Leucocoprinus</taxon>
    </lineage>
</organism>
<feature type="region of interest" description="Disordered" evidence="1">
    <location>
        <begin position="1"/>
        <end position="49"/>
    </location>
</feature>
<dbReference type="AlphaFoldDB" id="A0A8H5D685"/>
<dbReference type="EMBL" id="JAACJO010000009">
    <property type="protein sequence ID" value="KAF5353958.1"/>
    <property type="molecule type" value="Genomic_DNA"/>
</dbReference>
<reference evidence="2 3" key="1">
    <citation type="journal article" date="2020" name="ISME J.">
        <title>Uncovering the hidden diversity of litter-decomposition mechanisms in mushroom-forming fungi.</title>
        <authorList>
            <person name="Floudas D."/>
            <person name="Bentzer J."/>
            <person name="Ahren D."/>
            <person name="Johansson T."/>
            <person name="Persson P."/>
            <person name="Tunlid A."/>
        </authorList>
    </citation>
    <scope>NUCLEOTIDE SEQUENCE [LARGE SCALE GENOMIC DNA]</scope>
    <source>
        <strain evidence="2 3">CBS 146.42</strain>
    </source>
</reference>
<comment type="caution">
    <text evidence="2">The sequence shown here is derived from an EMBL/GenBank/DDBJ whole genome shotgun (WGS) entry which is preliminary data.</text>
</comment>
<protein>
    <submittedName>
        <fullName evidence="2">Uncharacterized protein</fullName>
    </submittedName>
</protein>
<accession>A0A8H5D685</accession>
<sequence length="178" mass="18673">MRSQHVRRPPLPPFLPDVATPGRVSDGESNDKGDGDGDGDAEDGGASALLGGVSSTTGVSVRLLPTITLNASLCRCKPPTTLATLSPRTSLTPVRSPDPSTITAIRTAIGPSSFRILPTRNENRSEEEKMSVGMSVGSQTFRLSPGRALPSKLAGSHHPQQQSSCMAIGKTPEILEYV</sequence>
<evidence type="ECO:0000313" key="2">
    <source>
        <dbReference type="EMBL" id="KAF5353958.1"/>
    </source>
</evidence>
<name>A0A8H5D685_9AGAR</name>
<evidence type="ECO:0000256" key="1">
    <source>
        <dbReference type="SAM" id="MobiDB-lite"/>
    </source>
</evidence>
<feature type="compositionally biased region" description="Basic and acidic residues" evidence="1">
    <location>
        <begin position="25"/>
        <end position="35"/>
    </location>
</feature>
<keyword evidence="3" id="KW-1185">Reference proteome</keyword>
<dbReference type="Proteomes" id="UP000559027">
    <property type="component" value="Unassembled WGS sequence"/>
</dbReference>
<evidence type="ECO:0000313" key="3">
    <source>
        <dbReference type="Proteomes" id="UP000559027"/>
    </source>
</evidence>